<dbReference type="AlphaFoldDB" id="A0A0K2TF72"/>
<reference evidence="1" key="1">
    <citation type="submission" date="2014-05" db="EMBL/GenBank/DDBJ databases">
        <authorList>
            <person name="Chronopoulou M."/>
        </authorList>
    </citation>
    <scope>NUCLEOTIDE SEQUENCE</scope>
    <source>
        <tissue evidence="1">Whole organism</tissue>
    </source>
</reference>
<accession>A0A0K2TF72</accession>
<dbReference type="EMBL" id="HACA01006745">
    <property type="protein sequence ID" value="CDW24106.1"/>
    <property type="molecule type" value="Transcribed_RNA"/>
</dbReference>
<evidence type="ECO:0000313" key="1">
    <source>
        <dbReference type="EMBL" id="CDW24106.1"/>
    </source>
</evidence>
<organism evidence="1">
    <name type="scientific">Lepeophtheirus salmonis</name>
    <name type="common">Salmon louse</name>
    <name type="synonym">Caligus salmonis</name>
    <dbReference type="NCBI Taxonomy" id="72036"/>
    <lineage>
        <taxon>Eukaryota</taxon>
        <taxon>Metazoa</taxon>
        <taxon>Ecdysozoa</taxon>
        <taxon>Arthropoda</taxon>
        <taxon>Crustacea</taxon>
        <taxon>Multicrustacea</taxon>
        <taxon>Hexanauplia</taxon>
        <taxon>Copepoda</taxon>
        <taxon>Siphonostomatoida</taxon>
        <taxon>Caligidae</taxon>
        <taxon>Lepeophtheirus</taxon>
    </lineage>
</organism>
<sequence length="73" mass="7895">MMLSVPRRLQKPLASLFGLLTTLRSTFSVGGISISPPKHPSRTKTSAAGLWLTSGLPDSMCPSYSPDLNSWTF</sequence>
<proteinExistence type="predicted"/>
<protein>
    <submittedName>
        <fullName evidence="1">Uncharacterized protein</fullName>
    </submittedName>
</protein>
<name>A0A0K2TF72_LEPSM</name>